<keyword evidence="2" id="KW-0472">Membrane</keyword>
<reference evidence="3 4" key="1">
    <citation type="submission" date="2021-01" db="EMBL/GenBank/DDBJ databases">
        <title>Whole genome shotgun sequence of Microbispora corallina NBRC 16416.</title>
        <authorList>
            <person name="Komaki H."/>
            <person name="Tamura T."/>
        </authorList>
    </citation>
    <scope>NUCLEOTIDE SEQUENCE [LARGE SCALE GENOMIC DNA]</scope>
    <source>
        <strain evidence="3 4">NBRC 16416</strain>
    </source>
</reference>
<feature type="region of interest" description="Disordered" evidence="1">
    <location>
        <begin position="38"/>
        <end position="65"/>
    </location>
</feature>
<comment type="caution">
    <text evidence="3">The sequence shown here is derived from an EMBL/GenBank/DDBJ whole genome shotgun (WGS) entry which is preliminary data.</text>
</comment>
<keyword evidence="4" id="KW-1185">Reference proteome</keyword>
<evidence type="ECO:0000313" key="3">
    <source>
        <dbReference type="EMBL" id="GIH44516.1"/>
    </source>
</evidence>
<feature type="transmembrane region" description="Helical" evidence="2">
    <location>
        <begin position="73"/>
        <end position="95"/>
    </location>
</feature>
<keyword evidence="2" id="KW-1133">Transmembrane helix</keyword>
<keyword evidence="2" id="KW-0812">Transmembrane</keyword>
<feature type="compositionally biased region" description="Low complexity" evidence="1">
    <location>
        <begin position="43"/>
        <end position="57"/>
    </location>
</feature>
<feature type="region of interest" description="Disordered" evidence="1">
    <location>
        <begin position="245"/>
        <end position="273"/>
    </location>
</feature>
<organism evidence="3 4">
    <name type="scientific">Microbispora corallina</name>
    <dbReference type="NCBI Taxonomy" id="83302"/>
    <lineage>
        <taxon>Bacteria</taxon>
        <taxon>Bacillati</taxon>
        <taxon>Actinomycetota</taxon>
        <taxon>Actinomycetes</taxon>
        <taxon>Streptosporangiales</taxon>
        <taxon>Streptosporangiaceae</taxon>
        <taxon>Microbispora</taxon>
    </lineage>
</organism>
<name>A0ABQ4GBQ5_9ACTN</name>
<evidence type="ECO:0000256" key="1">
    <source>
        <dbReference type="SAM" id="MobiDB-lite"/>
    </source>
</evidence>
<dbReference type="EMBL" id="BOOC01000061">
    <property type="protein sequence ID" value="GIH44516.1"/>
    <property type="molecule type" value="Genomic_DNA"/>
</dbReference>
<feature type="compositionally biased region" description="Low complexity" evidence="1">
    <location>
        <begin position="109"/>
        <end position="119"/>
    </location>
</feature>
<evidence type="ECO:0008006" key="5">
    <source>
        <dbReference type="Google" id="ProtNLM"/>
    </source>
</evidence>
<proteinExistence type="predicted"/>
<protein>
    <recommendedName>
        <fullName evidence="5">CU044_5270 family protein</fullName>
    </recommendedName>
</protein>
<sequence>MTPSRPSPEHTVNDRTFADLRPRSLDEITLRAYERRRGDDLARAFATPRTTPRTTPTTAPPPARRAVPRRRPVLLLTGTAAAGLAAAAIAVVPAARTEAPAPGTPAPGTPAAGATAGTPSPSRTLDAHALLLAAAATAAREPSASGRFWYTREHVSQLVRVVPGEYDAAIRKLAAEERAKRAELKDRPAELKAYEKDFDKRVFQLKTAPMPYAAATATVEESWAARHGAGRVDVVEGPSVSFATPEDEAKWKAAGSPELTEKRPASRSTEPRLLSVDNPSLTMADVGRLPTGRDALARRLRELYRQSPAVDGRSYASYLWSTGFDLLTAPITPGTRAALFRVLADQPGIVSQGRTADALGRPGVALTLTEQDEVEGRVDYRMILDEGTARLLQFDVVVGGGPLPALRETYEDMGWVGRLGEHPRS</sequence>
<accession>A0ABQ4GBQ5</accession>
<dbReference type="RefSeq" id="WP_204061502.1">
    <property type="nucleotide sequence ID" value="NZ_BAAAGP010000053.1"/>
</dbReference>
<evidence type="ECO:0000256" key="2">
    <source>
        <dbReference type="SAM" id="Phobius"/>
    </source>
</evidence>
<dbReference type="Proteomes" id="UP000603904">
    <property type="component" value="Unassembled WGS sequence"/>
</dbReference>
<evidence type="ECO:0000313" key="4">
    <source>
        <dbReference type="Proteomes" id="UP000603904"/>
    </source>
</evidence>
<feature type="region of interest" description="Disordered" evidence="1">
    <location>
        <begin position="98"/>
        <end position="122"/>
    </location>
</feature>
<gene>
    <name evidence="3" type="ORF">Mco01_75160</name>
</gene>